<keyword evidence="2" id="KW-0547">Nucleotide-binding</keyword>
<evidence type="ECO:0000256" key="2">
    <source>
        <dbReference type="ARBA" id="ARBA00022741"/>
    </source>
</evidence>
<feature type="region of interest" description="Disordered" evidence="4">
    <location>
        <begin position="366"/>
        <end position="406"/>
    </location>
</feature>
<organism evidence="6 7">
    <name type="scientific">Jatrophihabitans lederbergiae</name>
    <dbReference type="NCBI Taxonomy" id="3075547"/>
    <lineage>
        <taxon>Bacteria</taxon>
        <taxon>Bacillati</taxon>
        <taxon>Actinomycetota</taxon>
        <taxon>Actinomycetes</taxon>
        <taxon>Jatrophihabitantales</taxon>
        <taxon>Jatrophihabitantaceae</taxon>
        <taxon>Jatrophihabitans</taxon>
    </lineage>
</organism>
<evidence type="ECO:0000313" key="6">
    <source>
        <dbReference type="EMBL" id="MDT0263495.1"/>
    </source>
</evidence>
<dbReference type="PANTHER" id="PTHR42781">
    <property type="entry name" value="SPERMIDINE/PUTRESCINE IMPORT ATP-BINDING PROTEIN POTA"/>
    <property type="match status" value="1"/>
</dbReference>
<dbReference type="Pfam" id="PF00005">
    <property type="entry name" value="ABC_tran"/>
    <property type="match status" value="1"/>
</dbReference>
<comment type="caution">
    <text evidence="6">The sequence shown here is derived from an EMBL/GenBank/DDBJ whole genome shotgun (WGS) entry which is preliminary data.</text>
</comment>
<evidence type="ECO:0000256" key="4">
    <source>
        <dbReference type="SAM" id="MobiDB-lite"/>
    </source>
</evidence>
<keyword evidence="3 6" id="KW-0067">ATP-binding</keyword>
<evidence type="ECO:0000256" key="3">
    <source>
        <dbReference type="ARBA" id="ARBA00022840"/>
    </source>
</evidence>
<dbReference type="InterPro" id="IPR050093">
    <property type="entry name" value="ABC_SmlMolc_Importer"/>
</dbReference>
<dbReference type="GO" id="GO:0005524">
    <property type="term" value="F:ATP binding"/>
    <property type="evidence" value="ECO:0007669"/>
    <property type="project" value="UniProtKB-KW"/>
</dbReference>
<sequence>MSTPTQPALGHHVQVSGAVKRYGDCAALDGVDFEVEPGQFLVLLGPSGSGKSTLVRSLAGIERLDEGQVRLSGQLASAGSRHLPPERRNLAMVFQDYALWPHLTVLGNVGYALRRRRLDKSSARERVHAALERVGLGRHAERYPHELSGGEQQRVALARAVVAQPQLLLFDEPLSNLDADLRERLRVEIATLTRESAATAVYITHDQSEAFALADTIGVLDKGKLIQLAGPEEVYRRPATPFVARFTGVAGELSGRVVHPGPEHTHIRVGDLVLRARSIGPVRAGDAVRLIIRPAATRITADPHGSEQPTNVLHGNVIDVAYRGRGYDHVIAAGPHLISAVHDAQAHPRGERVTVQLDPEQCLAYTTDAPKEPGSGSHPSNLTTVSMNPVAPLDAGAASEPARSTS</sequence>
<keyword evidence="7" id="KW-1185">Reference proteome</keyword>
<dbReference type="InterPro" id="IPR027417">
    <property type="entry name" value="P-loop_NTPase"/>
</dbReference>
<dbReference type="SUPFAM" id="SSF50331">
    <property type="entry name" value="MOP-like"/>
    <property type="match status" value="1"/>
</dbReference>
<feature type="compositionally biased region" description="Polar residues" evidence="4">
    <location>
        <begin position="377"/>
        <end position="387"/>
    </location>
</feature>
<dbReference type="EMBL" id="JAVREH010000041">
    <property type="protein sequence ID" value="MDT0263495.1"/>
    <property type="molecule type" value="Genomic_DNA"/>
</dbReference>
<accession>A0ABU2JET7</accession>
<evidence type="ECO:0000256" key="1">
    <source>
        <dbReference type="ARBA" id="ARBA00022448"/>
    </source>
</evidence>
<gene>
    <name evidence="6" type="ORF">RM423_19105</name>
</gene>
<dbReference type="SUPFAM" id="SSF52540">
    <property type="entry name" value="P-loop containing nucleoside triphosphate hydrolases"/>
    <property type="match status" value="1"/>
</dbReference>
<dbReference type="Proteomes" id="UP001183176">
    <property type="component" value="Unassembled WGS sequence"/>
</dbReference>
<dbReference type="Pfam" id="PF08402">
    <property type="entry name" value="TOBE_2"/>
    <property type="match status" value="1"/>
</dbReference>
<dbReference type="InterPro" id="IPR008995">
    <property type="entry name" value="Mo/tungstate-bd_C_term_dom"/>
</dbReference>
<reference evidence="7" key="1">
    <citation type="submission" date="2023-07" db="EMBL/GenBank/DDBJ databases">
        <title>30 novel species of actinomycetes from the DSMZ collection.</title>
        <authorList>
            <person name="Nouioui I."/>
        </authorList>
    </citation>
    <scope>NUCLEOTIDE SEQUENCE [LARGE SCALE GENOMIC DNA]</scope>
    <source>
        <strain evidence="7">DSM 44399</strain>
    </source>
</reference>
<dbReference type="InterPro" id="IPR003439">
    <property type="entry name" value="ABC_transporter-like_ATP-bd"/>
</dbReference>
<feature type="domain" description="ABC transporter" evidence="5">
    <location>
        <begin position="13"/>
        <end position="247"/>
    </location>
</feature>
<name>A0ABU2JET7_9ACTN</name>
<proteinExistence type="predicted"/>
<dbReference type="RefSeq" id="WP_311424641.1">
    <property type="nucleotide sequence ID" value="NZ_JAVREH010000041.1"/>
</dbReference>
<evidence type="ECO:0000313" key="7">
    <source>
        <dbReference type="Proteomes" id="UP001183176"/>
    </source>
</evidence>
<keyword evidence="1" id="KW-0813">Transport</keyword>
<dbReference type="InterPro" id="IPR003593">
    <property type="entry name" value="AAA+_ATPase"/>
</dbReference>
<dbReference type="PROSITE" id="PS50893">
    <property type="entry name" value="ABC_TRANSPORTER_2"/>
    <property type="match status" value="1"/>
</dbReference>
<dbReference type="PANTHER" id="PTHR42781:SF4">
    <property type="entry name" value="SPERMIDINE_PUTRESCINE IMPORT ATP-BINDING PROTEIN POTA"/>
    <property type="match status" value="1"/>
</dbReference>
<dbReference type="InterPro" id="IPR013611">
    <property type="entry name" value="Transp-assoc_OB_typ2"/>
</dbReference>
<protein>
    <submittedName>
        <fullName evidence="6">ABC transporter ATP-binding protein</fullName>
    </submittedName>
</protein>
<dbReference type="SMART" id="SM00382">
    <property type="entry name" value="AAA"/>
    <property type="match status" value="1"/>
</dbReference>
<evidence type="ECO:0000259" key="5">
    <source>
        <dbReference type="PROSITE" id="PS50893"/>
    </source>
</evidence>
<dbReference type="PROSITE" id="PS00211">
    <property type="entry name" value="ABC_TRANSPORTER_1"/>
    <property type="match status" value="1"/>
</dbReference>
<dbReference type="Gene3D" id="3.40.50.300">
    <property type="entry name" value="P-loop containing nucleotide triphosphate hydrolases"/>
    <property type="match status" value="1"/>
</dbReference>
<dbReference type="InterPro" id="IPR017871">
    <property type="entry name" value="ABC_transporter-like_CS"/>
</dbReference>